<dbReference type="Proteomes" id="UP001501585">
    <property type="component" value="Unassembled WGS sequence"/>
</dbReference>
<evidence type="ECO:0000256" key="1">
    <source>
        <dbReference type="ARBA" id="ARBA00005695"/>
    </source>
</evidence>
<dbReference type="Pfam" id="PF00496">
    <property type="entry name" value="SBP_bac_5"/>
    <property type="match status" value="1"/>
</dbReference>
<evidence type="ECO:0000259" key="5">
    <source>
        <dbReference type="Pfam" id="PF00496"/>
    </source>
</evidence>
<dbReference type="InterPro" id="IPR000914">
    <property type="entry name" value="SBP_5_dom"/>
</dbReference>
<dbReference type="EMBL" id="BAAAPC010000003">
    <property type="protein sequence ID" value="GAA1985924.1"/>
    <property type="molecule type" value="Genomic_DNA"/>
</dbReference>
<evidence type="ECO:0000256" key="3">
    <source>
        <dbReference type="ARBA" id="ARBA00022729"/>
    </source>
</evidence>
<feature type="compositionally biased region" description="Low complexity" evidence="4">
    <location>
        <begin position="19"/>
        <end position="28"/>
    </location>
</feature>
<comment type="similarity">
    <text evidence="1">Belongs to the bacterial solute-binding protein 5 family.</text>
</comment>
<evidence type="ECO:0000256" key="2">
    <source>
        <dbReference type="ARBA" id="ARBA00022448"/>
    </source>
</evidence>
<proteinExistence type="inferred from homology"/>
<protein>
    <submittedName>
        <fullName evidence="6">Peptide-binding protein</fullName>
    </submittedName>
</protein>
<evidence type="ECO:0000256" key="4">
    <source>
        <dbReference type="SAM" id="MobiDB-lite"/>
    </source>
</evidence>
<keyword evidence="7" id="KW-1185">Reference proteome</keyword>
<dbReference type="SUPFAM" id="SSF53850">
    <property type="entry name" value="Periplasmic binding protein-like II"/>
    <property type="match status" value="1"/>
</dbReference>
<gene>
    <name evidence="6" type="ORF">GCM10009799_09230</name>
</gene>
<dbReference type="CDD" id="cd08513">
    <property type="entry name" value="PBP2_thermophilic_Hb8_like"/>
    <property type="match status" value="1"/>
</dbReference>
<feature type="domain" description="Solute-binding protein family 5" evidence="5">
    <location>
        <begin position="73"/>
        <end position="459"/>
    </location>
</feature>
<dbReference type="PANTHER" id="PTHR30290">
    <property type="entry name" value="PERIPLASMIC BINDING COMPONENT OF ABC TRANSPORTER"/>
    <property type="match status" value="1"/>
</dbReference>
<dbReference type="PIRSF" id="PIRSF002741">
    <property type="entry name" value="MppA"/>
    <property type="match status" value="1"/>
</dbReference>
<evidence type="ECO:0000313" key="7">
    <source>
        <dbReference type="Proteomes" id="UP001501585"/>
    </source>
</evidence>
<dbReference type="InterPro" id="IPR030678">
    <property type="entry name" value="Peptide/Ni-bd"/>
</dbReference>
<dbReference type="Gene3D" id="3.40.190.10">
    <property type="entry name" value="Periplasmic binding protein-like II"/>
    <property type="match status" value="1"/>
</dbReference>
<reference evidence="6 7" key="1">
    <citation type="journal article" date="2019" name="Int. J. Syst. Evol. Microbiol.">
        <title>The Global Catalogue of Microorganisms (GCM) 10K type strain sequencing project: providing services to taxonomists for standard genome sequencing and annotation.</title>
        <authorList>
            <consortium name="The Broad Institute Genomics Platform"/>
            <consortium name="The Broad Institute Genome Sequencing Center for Infectious Disease"/>
            <person name="Wu L."/>
            <person name="Ma J."/>
        </authorList>
    </citation>
    <scope>NUCLEOTIDE SEQUENCE [LARGE SCALE GENOMIC DNA]</scope>
    <source>
        <strain evidence="6 7">JCM 15313</strain>
    </source>
</reference>
<sequence>MNRSAPDGPGQTGDGPGGPLARPAAGPGTAVVGLGEEPDMLVQDFSLRHASWAVLNPLMLKLVRYDDAWRPWPELAERIPSVDNGDRRTLDDGRVEVRWRLRRGIRWHDGAPVTAHDALFTHELLTATPPPYPHHTVIAAISEMFVPRGDDHTLVVRYRADEPFAPYEEWGTVLPRHLLADAGLHDAGVREGHPFLRAPVFHGPFRFAEWKQGDRITLTAAGPHPAGSPHLQRIEFRFYPGPAELRAAALAGDVDVTDLTGFDTDDAAALDAAGDALSVHRTPSLTWEHIDINLDDPVLGRREVRHALAHGIDRREIADGPHGGRHPIADSWLPPRHPAAADVVRYPYDPDWAEALLDKAGLRRGSDGLRVGPDGQPLELDLLTTRPASPGGRWTASATRAEAARIVAAQLRRVGVRVRVRALPSDEAFPLIRRRRFPHLAMFAWSMGLETTGYLMWHSSKVPNDDEWYGINVSGWRCEENDRLLDALIEEHRLERRYELMRRQQRLWAEELPSLPLYFPVSVTTAKRRLRGIRPVGVFGCYATWNSWEWHWAADAEAM</sequence>
<dbReference type="Gene3D" id="3.10.105.10">
    <property type="entry name" value="Dipeptide-binding Protein, Domain 3"/>
    <property type="match status" value="1"/>
</dbReference>
<dbReference type="RefSeq" id="WP_344160345.1">
    <property type="nucleotide sequence ID" value="NZ_BAAAPC010000003.1"/>
</dbReference>
<accession>A0ABN2SG98</accession>
<keyword evidence="3" id="KW-0732">Signal</keyword>
<name>A0ABN2SG98_9ACTN</name>
<organism evidence="6 7">
    <name type="scientific">Nocardiopsis rhodophaea</name>
    <dbReference type="NCBI Taxonomy" id="280238"/>
    <lineage>
        <taxon>Bacteria</taxon>
        <taxon>Bacillati</taxon>
        <taxon>Actinomycetota</taxon>
        <taxon>Actinomycetes</taxon>
        <taxon>Streptosporangiales</taxon>
        <taxon>Nocardiopsidaceae</taxon>
        <taxon>Nocardiopsis</taxon>
    </lineage>
</organism>
<dbReference type="InterPro" id="IPR039424">
    <property type="entry name" value="SBP_5"/>
</dbReference>
<keyword evidence="2" id="KW-0813">Transport</keyword>
<dbReference type="PANTHER" id="PTHR30290:SF9">
    <property type="entry name" value="OLIGOPEPTIDE-BINDING PROTEIN APPA"/>
    <property type="match status" value="1"/>
</dbReference>
<evidence type="ECO:0000313" key="6">
    <source>
        <dbReference type="EMBL" id="GAA1985924.1"/>
    </source>
</evidence>
<comment type="caution">
    <text evidence="6">The sequence shown here is derived from an EMBL/GenBank/DDBJ whole genome shotgun (WGS) entry which is preliminary data.</text>
</comment>
<feature type="region of interest" description="Disordered" evidence="4">
    <location>
        <begin position="1"/>
        <end position="28"/>
    </location>
</feature>